<keyword evidence="2" id="KW-1185">Reference proteome</keyword>
<evidence type="ECO:0000313" key="2">
    <source>
        <dbReference type="Proteomes" id="UP001164539"/>
    </source>
</evidence>
<sequence length="569" mass="62840">MENKQDNKSLLGKACMEEKTKKSNGEEEEDRDVHAKTQKEEELKSAKAQVGEIREENERLKLLLARMVKDYQSLQTHFSNILQQEEIKKSKDRSPAHQENEEPELVSLSLGRASSEPKKLDEKKNNNLILGKEDEKCKEVLTLGLDRRFEFNSTELAEKNPSSENTFEELKEEEPTDIWPPSKILKTMRSEDEEVLQHTNLKKARVSVRARCDTPTMNDGCQWRKYGQKTAKGNPCPRAYYRCTVSPTCPVRKQVQRWSEDMSILITTYEGTHNHRLPVSATAMASTTSAAASMLRCHSSTSQPGFGTSLSASNSTSTSADLHGLNFTFSENAKPHQFYFPNSSISTSNSHPTIVLDLTAPTAFSHFNRLTAAPRYNSPTCLNFSSPSSANSFEPKTLQTSWSNGYSNYGTFNSYNKNIHVGALNLAKQQKPQEHINQPFMQMNNLSPQQSLTETIAATTKVITSNPSFQSALAAAISSYIGNGGSEAPQNQGGGEVSGLNLKWGESLPIKPADSSAQNAIGCESTFLNKLLSSNNPQQQGNLSIFPPNSLPFSTSRSASGSPADGKDH</sequence>
<proteinExistence type="predicted"/>
<organism evidence="1 2">
    <name type="scientific">Melia azedarach</name>
    <name type="common">Chinaberry tree</name>
    <dbReference type="NCBI Taxonomy" id="155640"/>
    <lineage>
        <taxon>Eukaryota</taxon>
        <taxon>Viridiplantae</taxon>
        <taxon>Streptophyta</taxon>
        <taxon>Embryophyta</taxon>
        <taxon>Tracheophyta</taxon>
        <taxon>Spermatophyta</taxon>
        <taxon>Magnoliopsida</taxon>
        <taxon>eudicotyledons</taxon>
        <taxon>Gunneridae</taxon>
        <taxon>Pentapetalae</taxon>
        <taxon>rosids</taxon>
        <taxon>malvids</taxon>
        <taxon>Sapindales</taxon>
        <taxon>Meliaceae</taxon>
        <taxon>Melia</taxon>
    </lineage>
</organism>
<dbReference type="Proteomes" id="UP001164539">
    <property type="component" value="Chromosome 9"/>
</dbReference>
<evidence type="ECO:0000313" key="1">
    <source>
        <dbReference type="EMBL" id="KAJ4711282.1"/>
    </source>
</evidence>
<gene>
    <name evidence="1" type="ORF">OWV82_017326</name>
</gene>
<dbReference type="EMBL" id="CM051402">
    <property type="protein sequence ID" value="KAJ4711282.1"/>
    <property type="molecule type" value="Genomic_DNA"/>
</dbReference>
<protein>
    <submittedName>
        <fullName evidence="1">WRKY transcription factor 38</fullName>
    </submittedName>
</protein>
<accession>A0ACC1XK99</accession>
<reference evidence="1 2" key="1">
    <citation type="journal article" date="2023" name="Science">
        <title>Complex scaffold remodeling in plant triterpene biosynthesis.</title>
        <authorList>
            <person name="De La Pena R."/>
            <person name="Hodgson H."/>
            <person name="Liu J.C."/>
            <person name="Stephenson M.J."/>
            <person name="Martin A.C."/>
            <person name="Owen C."/>
            <person name="Harkess A."/>
            <person name="Leebens-Mack J."/>
            <person name="Jimenez L.E."/>
            <person name="Osbourn A."/>
            <person name="Sattely E.S."/>
        </authorList>
    </citation>
    <scope>NUCLEOTIDE SEQUENCE [LARGE SCALE GENOMIC DNA]</scope>
    <source>
        <strain evidence="2">cv. JPN11</strain>
        <tissue evidence="1">Leaf</tissue>
    </source>
</reference>
<comment type="caution">
    <text evidence="1">The sequence shown here is derived from an EMBL/GenBank/DDBJ whole genome shotgun (WGS) entry which is preliminary data.</text>
</comment>
<name>A0ACC1XK99_MELAZ</name>